<proteinExistence type="predicted"/>
<feature type="domain" description="Mammalian cell entry C-terminal" evidence="2">
    <location>
        <begin position="96"/>
        <end position="216"/>
    </location>
</feature>
<dbReference type="GO" id="GO:0005576">
    <property type="term" value="C:extracellular region"/>
    <property type="evidence" value="ECO:0007669"/>
    <property type="project" value="TreeGrafter"/>
</dbReference>
<evidence type="ECO:0000313" key="3">
    <source>
        <dbReference type="EMBL" id="AYF79595.1"/>
    </source>
</evidence>
<accession>A0A386ZT08</accession>
<dbReference type="InterPro" id="IPR003399">
    <property type="entry name" value="Mce/MlaD"/>
</dbReference>
<dbReference type="Pfam" id="PF11887">
    <property type="entry name" value="Mce4_CUP1"/>
    <property type="match status" value="1"/>
</dbReference>
<name>A0A386ZT08_9NOCA</name>
<dbReference type="InterPro" id="IPR024516">
    <property type="entry name" value="Mce_C"/>
</dbReference>
<evidence type="ECO:0000259" key="2">
    <source>
        <dbReference type="Pfam" id="PF11887"/>
    </source>
</evidence>
<dbReference type="OrthoDB" id="338143at2"/>
<organism evidence="3 4">
    <name type="scientific">Nocardia yunnanensis</name>
    <dbReference type="NCBI Taxonomy" id="2382165"/>
    <lineage>
        <taxon>Bacteria</taxon>
        <taxon>Bacillati</taxon>
        <taxon>Actinomycetota</taxon>
        <taxon>Actinomycetes</taxon>
        <taxon>Mycobacteriales</taxon>
        <taxon>Nocardiaceae</taxon>
        <taxon>Nocardia</taxon>
    </lineage>
</organism>
<dbReference type="PANTHER" id="PTHR33371">
    <property type="entry name" value="INTERMEMBRANE PHOSPHOLIPID TRANSPORT SYSTEM BINDING PROTEIN MLAD-RELATED"/>
    <property type="match status" value="1"/>
</dbReference>
<dbReference type="AlphaFoldDB" id="A0A386ZT08"/>
<dbReference type="Pfam" id="PF02470">
    <property type="entry name" value="MlaD"/>
    <property type="match status" value="1"/>
</dbReference>
<dbReference type="InterPro" id="IPR052336">
    <property type="entry name" value="MlaD_Phospholipid_Transporter"/>
</dbReference>
<evidence type="ECO:0000259" key="1">
    <source>
        <dbReference type="Pfam" id="PF02470"/>
    </source>
</evidence>
<dbReference type="PANTHER" id="PTHR33371:SF17">
    <property type="entry name" value="MCE-FAMILY PROTEIN MCE1B"/>
    <property type="match status" value="1"/>
</dbReference>
<gene>
    <name evidence="3" type="ORF">D7D52_33710</name>
</gene>
<sequence length="314" mass="33593">MAGIIVAIQRPINGHTIDLEATFTDASGLHTNDDVRMFGVAVGKVSAIDLVDGRARVRFTVQRDRPVYDSSTLAIRYQNLTGQRYVDIKQPDHPGTRLTAGASIGAEHTIPSFDITALFNGMEPVLAEFSPDALNHFMSNAIAVIEGDGTAVGTTLDAIEKLSAYVSDRQAVISLLLRNFEQVAQHLGGKSPEAATLIKGISDVFVNLQKQFEGLMDFVNVAPSVLGPLNSLLARLGFTQPDNPDLQQDLRYLFPDPQTTVDLLNRLPGLLQSLIALLPATPAGVDRTCSKGSAEVPAPLAVLIGGQRVSICKG</sequence>
<dbReference type="EMBL" id="CP032568">
    <property type="protein sequence ID" value="AYF79595.1"/>
    <property type="molecule type" value="Genomic_DNA"/>
</dbReference>
<keyword evidence="4" id="KW-1185">Reference proteome</keyword>
<evidence type="ECO:0000313" key="4">
    <source>
        <dbReference type="Proteomes" id="UP000267164"/>
    </source>
</evidence>
<protein>
    <submittedName>
        <fullName evidence="3">MCE family protein</fullName>
    </submittedName>
</protein>
<dbReference type="GO" id="GO:0051701">
    <property type="term" value="P:biological process involved in interaction with host"/>
    <property type="evidence" value="ECO:0007669"/>
    <property type="project" value="TreeGrafter"/>
</dbReference>
<dbReference type="KEGG" id="nyu:D7D52_33710"/>
<feature type="domain" description="Mce/MlaD" evidence="1">
    <location>
        <begin position="17"/>
        <end position="90"/>
    </location>
</feature>
<reference evidence="3 4" key="1">
    <citation type="submission" date="2018-09" db="EMBL/GenBank/DDBJ databases">
        <title>Nocardia yunnanensis sp. nov., an actinomycete isolated from a soil sample.</title>
        <authorList>
            <person name="Zhang J."/>
        </authorList>
    </citation>
    <scope>NUCLEOTIDE SEQUENCE [LARGE SCALE GENOMIC DNA]</scope>
    <source>
        <strain evidence="3 4">CFHS0054</strain>
    </source>
</reference>
<dbReference type="Proteomes" id="UP000267164">
    <property type="component" value="Chromosome"/>
</dbReference>